<evidence type="ECO:0000313" key="1">
    <source>
        <dbReference type="EMBL" id="MBB4277515.1"/>
    </source>
</evidence>
<organism evidence="1 2">
    <name type="scientific">Rhizobium mongolense</name>
    <dbReference type="NCBI Taxonomy" id="57676"/>
    <lineage>
        <taxon>Bacteria</taxon>
        <taxon>Pseudomonadati</taxon>
        <taxon>Pseudomonadota</taxon>
        <taxon>Alphaproteobacteria</taxon>
        <taxon>Hyphomicrobiales</taxon>
        <taxon>Rhizobiaceae</taxon>
        <taxon>Rhizobium/Agrobacterium group</taxon>
        <taxon>Rhizobium</taxon>
    </lineage>
</organism>
<accession>A0A7W6RTB7</accession>
<gene>
    <name evidence="1" type="ORF">GGE12_005322</name>
</gene>
<dbReference type="Proteomes" id="UP000533641">
    <property type="component" value="Unassembled WGS sequence"/>
</dbReference>
<protein>
    <submittedName>
        <fullName evidence="1">Uncharacterized protein</fullName>
    </submittedName>
</protein>
<comment type="caution">
    <text evidence="1">The sequence shown here is derived from an EMBL/GenBank/DDBJ whole genome shotgun (WGS) entry which is preliminary data.</text>
</comment>
<reference evidence="1 2" key="1">
    <citation type="submission" date="2020-08" db="EMBL/GenBank/DDBJ databases">
        <title>Genomic Encyclopedia of Type Strains, Phase IV (KMG-V): Genome sequencing to study the core and pangenomes of soil and plant-associated prokaryotes.</title>
        <authorList>
            <person name="Whitman W."/>
        </authorList>
    </citation>
    <scope>NUCLEOTIDE SEQUENCE [LARGE SCALE GENOMIC DNA]</scope>
    <source>
        <strain evidence="1 2">SEMIA 402</strain>
    </source>
</reference>
<sequence>MGRTILALEVGEQRPSIYLDLESDADRAFGPDGLDMLLELR</sequence>
<dbReference type="EMBL" id="JACIGM010000013">
    <property type="protein sequence ID" value="MBB4277515.1"/>
    <property type="molecule type" value="Genomic_DNA"/>
</dbReference>
<proteinExistence type="predicted"/>
<dbReference type="RefSeq" id="WP_281421250.1">
    <property type="nucleotide sequence ID" value="NZ_JACIGM010000013.1"/>
</dbReference>
<name>A0A7W6RTB7_9HYPH</name>
<evidence type="ECO:0000313" key="2">
    <source>
        <dbReference type="Proteomes" id="UP000533641"/>
    </source>
</evidence>
<dbReference type="AlphaFoldDB" id="A0A7W6RTB7"/>